<keyword evidence="3" id="KW-1185">Reference proteome</keyword>
<feature type="non-terminal residue" evidence="2">
    <location>
        <position position="548"/>
    </location>
</feature>
<protein>
    <submittedName>
        <fullName evidence="2">10827_t:CDS:1</fullName>
    </submittedName>
</protein>
<name>A0A9W4SXH0_9GLOM</name>
<evidence type="ECO:0000313" key="3">
    <source>
        <dbReference type="Proteomes" id="UP001153678"/>
    </source>
</evidence>
<accession>A0A9W4SXH0</accession>
<dbReference type="OrthoDB" id="2407621at2759"/>
<proteinExistence type="predicted"/>
<evidence type="ECO:0000256" key="1">
    <source>
        <dbReference type="SAM" id="MobiDB-lite"/>
    </source>
</evidence>
<organism evidence="2 3">
    <name type="scientific">Funneliformis geosporum</name>
    <dbReference type="NCBI Taxonomy" id="1117311"/>
    <lineage>
        <taxon>Eukaryota</taxon>
        <taxon>Fungi</taxon>
        <taxon>Fungi incertae sedis</taxon>
        <taxon>Mucoromycota</taxon>
        <taxon>Glomeromycotina</taxon>
        <taxon>Glomeromycetes</taxon>
        <taxon>Glomerales</taxon>
        <taxon>Glomeraceae</taxon>
        <taxon>Funneliformis</taxon>
    </lineage>
</organism>
<gene>
    <name evidence="2" type="ORF">FWILDA_LOCUS11955</name>
</gene>
<feature type="region of interest" description="Disordered" evidence="1">
    <location>
        <begin position="248"/>
        <end position="268"/>
    </location>
</feature>
<dbReference type="Proteomes" id="UP001153678">
    <property type="component" value="Unassembled WGS sequence"/>
</dbReference>
<dbReference type="EMBL" id="CAMKVN010003609">
    <property type="protein sequence ID" value="CAI2185195.1"/>
    <property type="molecule type" value="Genomic_DNA"/>
</dbReference>
<evidence type="ECO:0000313" key="2">
    <source>
        <dbReference type="EMBL" id="CAI2185195.1"/>
    </source>
</evidence>
<comment type="caution">
    <text evidence="2">The sequence shown here is derived from an EMBL/GenBank/DDBJ whole genome shotgun (WGS) entry which is preliminary data.</text>
</comment>
<sequence>MSNQMENCGTSVNRLPKEIECSPIVSERSDEQAILLDSSSEYIPSKQEDFTFSFQKEADKLLKNLDLILEIGSEEIKKGAIRMKLNFEYGRLPVVLRRGKTHTTTVGICLLPALWSACPLWSAMQYGRLPVVLRKGKTHTTTSYRENYKDVRAFWSKLENDLADLAIESKRQELRLAEIGAACFVMKNTTTVLQTAIGRVDTTLSDATYYTMTPVPVRHNLPTELLKEKVIYETPVYRQFESSPFISYSQGRKHEREPEEEDDTEEEYNADETIIEIGNVSWIVNRHDIRKKLTEYQLERNPPKSKPDEEEKEMQNEQEIKSLLSKIIVRDINKTKNALQSYKNYNNSFERVFTLNFIDHMIKLIEGTNLLLEPISEETYIVSVLGPILDQIFIKHKGDWRTKYGETCLKASAKECNAQKEDDNRRSPRKKIDAIIILKEKDEEFSVIEVSGPPLKSDWTYFKGNRMKIVKMLKTLMNRLVKLRPNLNIRMLKLYAMQSYLNQLTIYEFRLKYAEVYTMVKVLKISFSKSWKDMKESYEIVTGLLKYE</sequence>
<reference evidence="2" key="1">
    <citation type="submission" date="2022-08" db="EMBL/GenBank/DDBJ databases">
        <authorList>
            <person name="Kallberg Y."/>
            <person name="Tangrot J."/>
            <person name="Rosling A."/>
        </authorList>
    </citation>
    <scope>NUCLEOTIDE SEQUENCE</scope>
    <source>
        <strain evidence="2">Wild A</strain>
    </source>
</reference>
<feature type="compositionally biased region" description="Acidic residues" evidence="1">
    <location>
        <begin position="258"/>
        <end position="268"/>
    </location>
</feature>
<feature type="region of interest" description="Disordered" evidence="1">
    <location>
        <begin position="296"/>
        <end position="317"/>
    </location>
</feature>
<dbReference type="AlphaFoldDB" id="A0A9W4SXH0"/>